<name>A0A177LXL6_METMH</name>
<accession>A0A177LXL6</accession>
<evidence type="ECO:0000313" key="1">
    <source>
        <dbReference type="EMBL" id="OAH97764.1"/>
    </source>
</evidence>
<reference evidence="1 2" key="1">
    <citation type="submission" date="2016-03" db="EMBL/GenBank/DDBJ databases">
        <authorList>
            <person name="Ploux O."/>
        </authorList>
    </citation>
    <scope>NUCLEOTIDE SEQUENCE [LARGE SCALE GENOMIC DNA]</scope>
    <source>
        <strain evidence="1 2">R-45363</strain>
    </source>
</reference>
<dbReference type="OrthoDB" id="9775763at2"/>
<sequence length="433" mass="48564">MTTSFSRTRQWMYAAPLLMAMSPLPAEERAGLLNGLSLINDLPWMKAAGLRVHSWADAGIVYNANDPGDGYNGTVVFADRANEFNLHQLGGELIRDVDTSGDHWDIGGKLTLMYGSDARFNTINPYGGGHWDSRLIGSDERFYKLAIPNAYLDIFTPIGKGLTTRVGRFYTIMGYETGLSPDNFFYTHPYTFQYGEPFTHFGMTTTYPVHKNLSVTLGAVTGGHTKLNGVLDGNGAWDGFDKNMENWNFLGGATWTSDDAATSFTATLITGDVNSDNNLREFQRQTGINKRDNRTFYSLVFQHNFAERWHYVLQHDHGIEQQHPLNNFADAEWYGIHSQLKYDVTDTVGVGVRGEWFRDDDGVRVGQMCPSCAVLATGSANYYAATVGLNWKPAKWLMFRPEARYDWSQGVDAYDERNKDSQFILGADVVVTF</sequence>
<dbReference type="SUPFAM" id="SSF56935">
    <property type="entry name" value="Porins"/>
    <property type="match status" value="1"/>
</dbReference>
<protein>
    <submittedName>
        <fullName evidence="1">Uncharacterized protein</fullName>
    </submittedName>
</protein>
<evidence type="ECO:0000313" key="2">
    <source>
        <dbReference type="Proteomes" id="UP000078090"/>
    </source>
</evidence>
<dbReference type="Pfam" id="PF07642">
    <property type="entry name" value="BBP2"/>
    <property type="match status" value="1"/>
</dbReference>
<gene>
    <name evidence="1" type="ORF">A1332_21340</name>
</gene>
<organism evidence="1 2">
    <name type="scientific">Methylomonas methanica</name>
    <dbReference type="NCBI Taxonomy" id="421"/>
    <lineage>
        <taxon>Bacteria</taxon>
        <taxon>Pseudomonadati</taxon>
        <taxon>Pseudomonadota</taxon>
        <taxon>Gammaproteobacteria</taxon>
        <taxon>Methylococcales</taxon>
        <taxon>Methylococcaceae</taxon>
        <taxon>Methylomonas</taxon>
    </lineage>
</organism>
<dbReference type="InterPro" id="IPR011486">
    <property type="entry name" value="BBP2"/>
</dbReference>
<dbReference type="RefSeq" id="WP_064010391.1">
    <property type="nucleotide sequence ID" value="NZ_LUUG01000116.1"/>
</dbReference>
<dbReference type="AlphaFoldDB" id="A0A177LXL6"/>
<dbReference type="EMBL" id="LUUG01000116">
    <property type="protein sequence ID" value="OAH97764.1"/>
    <property type="molecule type" value="Genomic_DNA"/>
</dbReference>
<comment type="caution">
    <text evidence="1">The sequence shown here is derived from an EMBL/GenBank/DDBJ whole genome shotgun (WGS) entry which is preliminary data.</text>
</comment>
<proteinExistence type="predicted"/>
<dbReference type="Proteomes" id="UP000078090">
    <property type="component" value="Unassembled WGS sequence"/>
</dbReference>